<evidence type="ECO:0000313" key="2">
    <source>
        <dbReference type="EMBL" id="CAG7825759.1"/>
    </source>
</evidence>
<dbReference type="Proteomes" id="UP000708208">
    <property type="component" value="Unassembled WGS sequence"/>
</dbReference>
<sequence length="105" mass="11700">MKLGDSGEAFFVQEVDDEFDEEFVATSPLPASPQLSDSDNRTKRSETEESADDDLKKLIDVNIHVSEEPAGSPSVTPLAEQVPIGAKGDDSKNRKRRRKRRKNNQ</sequence>
<dbReference type="AlphaFoldDB" id="A0A8J2KYM2"/>
<protein>
    <submittedName>
        <fullName evidence="2">Uncharacterized protein</fullName>
    </submittedName>
</protein>
<name>A0A8J2KYM2_9HEXA</name>
<evidence type="ECO:0000313" key="3">
    <source>
        <dbReference type="Proteomes" id="UP000708208"/>
    </source>
</evidence>
<reference evidence="2" key="1">
    <citation type="submission" date="2021-06" db="EMBL/GenBank/DDBJ databases">
        <authorList>
            <person name="Hodson N. C."/>
            <person name="Mongue J. A."/>
            <person name="Jaron S. K."/>
        </authorList>
    </citation>
    <scope>NUCLEOTIDE SEQUENCE</scope>
</reference>
<comment type="caution">
    <text evidence="2">The sequence shown here is derived from an EMBL/GenBank/DDBJ whole genome shotgun (WGS) entry which is preliminary data.</text>
</comment>
<feature type="compositionally biased region" description="Basic residues" evidence="1">
    <location>
        <begin position="93"/>
        <end position="105"/>
    </location>
</feature>
<feature type="compositionally biased region" description="Basic and acidic residues" evidence="1">
    <location>
        <begin position="38"/>
        <end position="59"/>
    </location>
</feature>
<organism evidence="2 3">
    <name type="scientific">Allacma fusca</name>
    <dbReference type="NCBI Taxonomy" id="39272"/>
    <lineage>
        <taxon>Eukaryota</taxon>
        <taxon>Metazoa</taxon>
        <taxon>Ecdysozoa</taxon>
        <taxon>Arthropoda</taxon>
        <taxon>Hexapoda</taxon>
        <taxon>Collembola</taxon>
        <taxon>Symphypleona</taxon>
        <taxon>Sminthuridae</taxon>
        <taxon>Allacma</taxon>
    </lineage>
</organism>
<dbReference type="EMBL" id="CAJVCH010537418">
    <property type="protein sequence ID" value="CAG7825759.1"/>
    <property type="molecule type" value="Genomic_DNA"/>
</dbReference>
<evidence type="ECO:0000256" key="1">
    <source>
        <dbReference type="SAM" id="MobiDB-lite"/>
    </source>
</evidence>
<gene>
    <name evidence="2" type="ORF">AFUS01_LOCUS35852</name>
</gene>
<feature type="non-terminal residue" evidence="2">
    <location>
        <position position="105"/>
    </location>
</feature>
<keyword evidence="3" id="KW-1185">Reference proteome</keyword>
<proteinExistence type="predicted"/>
<accession>A0A8J2KYM2</accession>
<feature type="region of interest" description="Disordered" evidence="1">
    <location>
        <begin position="23"/>
        <end position="105"/>
    </location>
</feature>